<feature type="domain" description="NAD(P)-binding" evidence="1">
    <location>
        <begin position="15"/>
        <end position="215"/>
    </location>
</feature>
<dbReference type="InterPro" id="IPR016040">
    <property type="entry name" value="NAD(P)-bd_dom"/>
</dbReference>
<evidence type="ECO:0000313" key="2">
    <source>
        <dbReference type="EMBL" id="SPP92994.1"/>
    </source>
</evidence>
<dbReference type="Gene3D" id="3.40.50.720">
    <property type="entry name" value="NAD(P)-binding Rossmann-like Domain"/>
    <property type="match status" value="1"/>
</dbReference>
<dbReference type="Pfam" id="PF13460">
    <property type="entry name" value="NAD_binding_10"/>
    <property type="match status" value="1"/>
</dbReference>
<accession>A0A2U3PV38</accession>
<dbReference type="Gene3D" id="3.90.25.10">
    <property type="entry name" value="UDP-galactose 4-epimerase, domain 1"/>
    <property type="match status" value="1"/>
</dbReference>
<gene>
    <name evidence="2" type="ORF">BRAD3257_1883</name>
</gene>
<organism evidence="2 3">
    <name type="scientific">Bradyrhizobium vignae</name>
    <dbReference type="NCBI Taxonomy" id="1549949"/>
    <lineage>
        <taxon>Bacteria</taxon>
        <taxon>Pseudomonadati</taxon>
        <taxon>Pseudomonadota</taxon>
        <taxon>Alphaproteobacteria</taxon>
        <taxon>Hyphomicrobiales</taxon>
        <taxon>Nitrobacteraceae</taxon>
        <taxon>Bradyrhizobium</taxon>
    </lineage>
</organism>
<proteinExistence type="predicted"/>
<dbReference type="Proteomes" id="UP000246085">
    <property type="component" value="Chromosome BRAD3257"/>
</dbReference>
<dbReference type="AlphaFoldDB" id="A0A2U3PV38"/>
<evidence type="ECO:0000259" key="1">
    <source>
        <dbReference type="Pfam" id="PF13460"/>
    </source>
</evidence>
<dbReference type="InterPro" id="IPR036291">
    <property type="entry name" value="NAD(P)-bd_dom_sf"/>
</dbReference>
<evidence type="ECO:0000313" key="3">
    <source>
        <dbReference type="Proteomes" id="UP000246085"/>
    </source>
</evidence>
<dbReference type="PANTHER" id="PTHR43162:SF1">
    <property type="entry name" value="PRESTALK A DIFFERENTIATION PROTEIN A"/>
    <property type="match status" value="1"/>
</dbReference>
<protein>
    <submittedName>
        <fullName evidence="2">Putative hydroxylase</fullName>
    </submittedName>
</protein>
<dbReference type="InterPro" id="IPR051604">
    <property type="entry name" value="Ergot_Alk_Oxidoreductase"/>
</dbReference>
<dbReference type="KEGG" id="bvz:BRAD3257_1883"/>
<sequence length="325" mass="35616">MASPILITGAGGDVGSVSKTIINMLIEAKRPVRAFVRKEDERAQALRQLGVEVLVGDLLNIADVAAALKGCRRVYFSMSLNPYYTDATILMAAAARAQGDIEVFVNISEFEQSYMNFARMTAHREARREWLGGLVTDWSPQQRAHWSSEQALNWSGLPVVHVRATMFVENPILAWFPLKQLMGAGELHLPFGNKKIAPIAAYDVAEVCAKILADPTGHVSKTYELTGPAAKDMKGFAEDYAATLGKPVSYVPQDLEAWIDAYINGALAARIPHTAEHLGIITRLAASGRYEGVTGELEQLLGRAPKDFRWALERSPRVRAARADA</sequence>
<name>A0A2U3PV38_9BRAD</name>
<dbReference type="SUPFAM" id="SSF51735">
    <property type="entry name" value="NAD(P)-binding Rossmann-fold domains"/>
    <property type="match status" value="1"/>
</dbReference>
<dbReference type="EMBL" id="LS398110">
    <property type="protein sequence ID" value="SPP92994.1"/>
    <property type="molecule type" value="Genomic_DNA"/>
</dbReference>
<reference evidence="2 3" key="1">
    <citation type="submission" date="2018-03" db="EMBL/GenBank/DDBJ databases">
        <authorList>
            <person name="Gully D."/>
        </authorList>
    </citation>
    <scope>NUCLEOTIDE SEQUENCE [LARGE SCALE GENOMIC DNA]</scope>
    <source>
        <strain evidence="2">ORS3257</strain>
    </source>
</reference>
<dbReference type="PANTHER" id="PTHR43162">
    <property type="match status" value="1"/>
</dbReference>
<dbReference type="RefSeq" id="WP_174221558.1">
    <property type="nucleotide sequence ID" value="NZ_LS398110.1"/>
</dbReference>